<sequence length="326" mass="34326">MTRLRIRTASRLHFGLLGWGPHVRRQFGGVGLMVEEPGLELAAEPAERFHAAGPLAPRVAALLDRIPDRWTGPTPVRPVRIEVVRAPEEHAGLGVGTQLSLAVARLVLAASGVEEPTLDQLARLSERGRRSGVGLHGFLHGGLIVDGGHATPGDVPPMVSRLDFPEDWSILIVRPPAPSGRHGGDEAAAFAGLPPVPERTSERLCRLVLLDLLSAAAGRDLDAFGAALGEIQREVGAAFAPAQGGVYAGPESESLVAELGRLGLVGAGQSSWGPSLYAFGTPSDDQKRALTARLRDRHDLGPRDVFWTRARNRGAGLATAATPGPA</sequence>
<name>A0ABT6FB59_9BACT</name>
<protein>
    <submittedName>
        <fullName evidence="2">Beta-RFAP synthase</fullName>
    </submittedName>
</protein>
<evidence type="ECO:0000259" key="1">
    <source>
        <dbReference type="Pfam" id="PF08544"/>
    </source>
</evidence>
<dbReference type="InterPro" id="IPR004422">
    <property type="entry name" value="RFAP_synthase"/>
</dbReference>
<dbReference type="RefSeq" id="WP_277861176.1">
    <property type="nucleotide sequence ID" value="NZ_JARRAG010000002.1"/>
</dbReference>
<dbReference type="PIRSF" id="PIRSF004884">
    <property type="entry name" value="Sugar_kin_arch"/>
    <property type="match status" value="1"/>
</dbReference>
<reference evidence="2 3" key="1">
    <citation type="submission" date="2023-03" db="EMBL/GenBank/DDBJ databases">
        <title>Paludisphaera mucosa sp. nov. a novel planctomycete from northern fen.</title>
        <authorList>
            <person name="Ivanova A."/>
        </authorList>
    </citation>
    <scope>NUCLEOTIDE SEQUENCE [LARGE SCALE GENOMIC DNA]</scope>
    <source>
        <strain evidence="2 3">Pla2</strain>
    </source>
</reference>
<dbReference type="EMBL" id="JARRAG010000002">
    <property type="protein sequence ID" value="MDG3004824.1"/>
    <property type="molecule type" value="Genomic_DNA"/>
</dbReference>
<gene>
    <name evidence="2" type="ORF">PZE19_13630</name>
</gene>
<dbReference type="Pfam" id="PF08544">
    <property type="entry name" value="GHMP_kinases_C"/>
    <property type="match status" value="1"/>
</dbReference>
<accession>A0ABT6FB59</accession>
<dbReference type="NCBIfam" id="TIGR00144">
    <property type="entry name" value="beta_RFAP_syn"/>
    <property type="match status" value="1"/>
</dbReference>
<proteinExistence type="predicted"/>
<comment type="caution">
    <text evidence="2">The sequence shown here is derived from an EMBL/GenBank/DDBJ whole genome shotgun (WGS) entry which is preliminary data.</text>
</comment>
<evidence type="ECO:0000313" key="3">
    <source>
        <dbReference type="Proteomes" id="UP001216907"/>
    </source>
</evidence>
<organism evidence="2 3">
    <name type="scientific">Paludisphaera mucosa</name>
    <dbReference type="NCBI Taxonomy" id="3030827"/>
    <lineage>
        <taxon>Bacteria</taxon>
        <taxon>Pseudomonadati</taxon>
        <taxon>Planctomycetota</taxon>
        <taxon>Planctomycetia</taxon>
        <taxon>Isosphaerales</taxon>
        <taxon>Isosphaeraceae</taxon>
        <taxon>Paludisphaera</taxon>
    </lineage>
</organism>
<evidence type="ECO:0000313" key="2">
    <source>
        <dbReference type="EMBL" id="MDG3004824.1"/>
    </source>
</evidence>
<dbReference type="InterPro" id="IPR013750">
    <property type="entry name" value="GHMP_kinase_C_dom"/>
</dbReference>
<keyword evidence="3" id="KW-1185">Reference proteome</keyword>
<feature type="domain" description="GHMP kinase C-terminal" evidence="1">
    <location>
        <begin position="213"/>
        <end position="291"/>
    </location>
</feature>
<dbReference type="Proteomes" id="UP001216907">
    <property type="component" value="Unassembled WGS sequence"/>
</dbReference>